<dbReference type="InterPro" id="IPR017937">
    <property type="entry name" value="Thioredoxin_CS"/>
</dbReference>
<dbReference type="PROSITE" id="PS51352">
    <property type="entry name" value="THIOREDOXIN_2"/>
    <property type="match status" value="1"/>
</dbReference>
<dbReference type="Proteomes" id="UP001518925">
    <property type="component" value="Unassembled WGS sequence"/>
</dbReference>
<proteinExistence type="predicted"/>
<dbReference type="PANTHER" id="PTHR42852">
    <property type="entry name" value="THIOL:DISULFIDE INTERCHANGE PROTEIN DSBE"/>
    <property type="match status" value="1"/>
</dbReference>
<accession>A0ABS2DK47</accession>
<protein>
    <submittedName>
        <fullName evidence="3">TlpA family protein disulfide reductase</fullName>
    </submittedName>
</protein>
<dbReference type="SUPFAM" id="SSF52833">
    <property type="entry name" value="Thioredoxin-like"/>
    <property type="match status" value="1"/>
</dbReference>
<sequence>MEVMKKLIAILILAGLIGYTIYTQIQAKNSEQITETPGETNPYNPGEKVGEALTEGPLLQKAAPDFELLTLNGDTVKLSDFKGKKVFINFWATWCPPCRDEMPEIEEFSHSNEDVVVLAINLRNTERSDENVQKYIQEGNYTFNVLLDKKGEVANQYKVLTLPTTFFVNTNGIIQYKFVGPLTIDKMNDITAKLK</sequence>
<evidence type="ECO:0000259" key="2">
    <source>
        <dbReference type="PROSITE" id="PS51352"/>
    </source>
</evidence>
<dbReference type="InterPro" id="IPR050553">
    <property type="entry name" value="Thioredoxin_ResA/DsbE_sf"/>
</dbReference>
<dbReference type="Gene3D" id="3.40.30.10">
    <property type="entry name" value="Glutaredoxin"/>
    <property type="match status" value="1"/>
</dbReference>
<dbReference type="InterPro" id="IPR036249">
    <property type="entry name" value="Thioredoxin-like_sf"/>
</dbReference>
<gene>
    <name evidence="3" type="ORF">JR050_14410</name>
</gene>
<reference evidence="3 4" key="1">
    <citation type="submission" date="2021-02" db="EMBL/GenBank/DDBJ databases">
        <title>Bacillus sp. RD4P76, an endophyte from a halophyte.</title>
        <authorList>
            <person name="Sun J.-Q."/>
        </authorList>
    </citation>
    <scope>NUCLEOTIDE SEQUENCE [LARGE SCALE GENOMIC DNA]</scope>
    <source>
        <strain evidence="3 4">RD4P76</strain>
    </source>
</reference>
<organism evidence="3 4">
    <name type="scientific">Bacillus suaedaesalsae</name>
    <dbReference type="NCBI Taxonomy" id="2810349"/>
    <lineage>
        <taxon>Bacteria</taxon>
        <taxon>Bacillati</taxon>
        <taxon>Bacillota</taxon>
        <taxon>Bacilli</taxon>
        <taxon>Bacillales</taxon>
        <taxon>Bacillaceae</taxon>
        <taxon>Bacillus</taxon>
    </lineage>
</organism>
<dbReference type="PANTHER" id="PTHR42852:SF17">
    <property type="entry name" value="THIOREDOXIN-LIKE PROTEIN HI_1115"/>
    <property type="match status" value="1"/>
</dbReference>
<dbReference type="EMBL" id="JAFELM010000035">
    <property type="protein sequence ID" value="MBM6618859.1"/>
    <property type="molecule type" value="Genomic_DNA"/>
</dbReference>
<evidence type="ECO:0000256" key="1">
    <source>
        <dbReference type="ARBA" id="ARBA00023157"/>
    </source>
</evidence>
<feature type="domain" description="Thioredoxin" evidence="2">
    <location>
        <begin position="57"/>
        <end position="195"/>
    </location>
</feature>
<keyword evidence="4" id="KW-1185">Reference proteome</keyword>
<dbReference type="InterPro" id="IPR000866">
    <property type="entry name" value="AhpC/TSA"/>
</dbReference>
<comment type="caution">
    <text evidence="3">The sequence shown here is derived from an EMBL/GenBank/DDBJ whole genome shotgun (WGS) entry which is preliminary data.</text>
</comment>
<keyword evidence="1" id="KW-1015">Disulfide bond</keyword>
<evidence type="ECO:0000313" key="4">
    <source>
        <dbReference type="Proteomes" id="UP001518925"/>
    </source>
</evidence>
<evidence type="ECO:0000313" key="3">
    <source>
        <dbReference type="EMBL" id="MBM6618859.1"/>
    </source>
</evidence>
<dbReference type="CDD" id="cd02966">
    <property type="entry name" value="TlpA_like_family"/>
    <property type="match status" value="1"/>
</dbReference>
<name>A0ABS2DK47_9BACI</name>
<dbReference type="PROSITE" id="PS00194">
    <property type="entry name" value="THIOREDOXIN_1"/>
    <property type="match status" value="1"/>
</dbReference>
<dbReference type="Pfam" id="PF00578">
    <property type="entry name" value="AhpC-TSA"/>
    <property type="match status" value="1"/>
</dbReference>
<dbReference type="InterPro" id="IPR013766">
    <property type="entry name" value="Thioredoxin_domain"/>
</dbReference>